<feature type="region of interest" description="Disordered" evidence="1">
    <location>
        <begin position="131"/>
        <end position="154"/>
    </location>
</feature>
<keyword evidence="4" id="KW-1185">Reference proteome</keyword>
<dbReference type="Proteomes" id="UP000813018">
    <property type="component" value="Unassembled WGS sequence"/>
</dbReference>
<evidence type="ECO:0008006" key="5">
    <source>
        <dbReference type="Google" id="ProtNLM"/>
    </source>
</evidence>
<gene>
    <name evidence="3" type="ORF">K0O23_17410</name>
</gene>
<organism evidence="3 4">
    <name type="scientific">Pontibacter aydingkolensis</name>
    <dbReference type="NCBI Taxonomy" id="1911536"/>
    <lineage>
        <taxon>Bacteria</taxon>
        <taxon>Pseudomonadati</taxon>
        <taxon>Bacteroidota</taxon>
        <taxon>Cytophagia</taxon>
        <taxon>Cytophagales</taxon>
        <taxon>Hymenobacteraceae</taxon>
        <taxon>Pontibacter</taxon>
    </lineage>
</organism>
<evidence type="ECO:0000313" key="4">
    <source>
        <dbReference type="Proteomes" id="UP000813018"/>
    </source>
</evidence>
<comment type="caution">
    <text evidence="3">The sequence shown here is derived from an EMBL/GenBank/DDBJ whole genome shotgun (WGS) entry which is preliminary data.</text>
</comment>
<protein>
    <recommendedName>
        <fullName evidence="5">Collagen triple helix repeat-containing protein</fullName>
    </recommendedName>
</protein>
<dbReference type="EMBL" id="JAHYXK010000021">
    <property type="protein sequence ID" value="MBW7468857.1"/>
    <property type="molecule type" value="Genomic_DNA"/>
</dbReference>
<feature type="chain" id="PRO_5046032909" description="Collagen triple helix repeat-containing protein" evidence="2">
    <location>
        <begin position="26"/>
        <end position="269"/>
    </location>
</feature>
<name>A0ABS7CYF4_9BACT</name>
<evidence type="ECO:0000256" key="1">
    <source>
        <dbReference type="SAM" id="MobiDB-lite"/>
    </source>
</evidence>
<evidence type="ECO:0000313" key="3">
    <source>
        <dbReference type="EMBL" id="MBW7468857.1"/>
    </source>
</evidence>
<feature type="signal peptide" evidence="2">
    <location>
        <begin position="1"/>
        <end position="25"/>
    </location>
</feature>
<evidence type="ECO:0000256" key="2">
    <source>
        <dbReference type="SAM" id="SignalP"/>
    </source>
</evidence>
<reference evidence="3 4" key="1">
    <citation type="journal article" date="2016" name="Int. J. Syst. Evol. Microbiol.">
        <title>Pontibacter aydingkolensis sp. nov., isolated from soil of a salt lake.</title>
        <authorList>
            <person name="Osman G."/>
            <person name="Zhang T."/>
            <person name="Lou K."/>
            <person name="Gao Y."/>
            <person name="Chang W."/>
            <person name="Lin Q."/>
            <person name="Yang H.M."/>
            <person name="Huo X.D."/>
            <person name="Wang N."/>
        </authorList>
    </citation>
    <scope>NUCLEOTIDE SEQUENCE [LARGE SCALE GENOMIC DNA]</scope>
    <source>
        <strain evidence="3 4">KACC 19255</strain>
    </source>
</reference>
<accession>A0ABS7CYF4</accession>
<sequence length="269" mass="28096">MKTLLQLKTALAAVATWLCFAPASAQSIIPKLEIKKNQVYIADSTNTIRVDTLIMHDKATIQFDPGKYGVLEARVAIIGDKCIVSSKGKDGKRSVGTVGRSTGPDPGEDGENGGNLSIALHLEKLGKLTIDTRGGDGGPGINGVNGKTGTPDRRETQTYKDASGKLQTVTVTVPGETGTDGSDATRGGNGGHGGNLMFMYSTNGLIPVFNHSQRNTNSIVILSTGGRNGSNGEPGKGGYNARNGDVRDSGLRDSLDGRLDLVNLNMKAN</sequence>
<feature type="compositionally biased region" description="Gly residues" evidence="1">
    <location>
        <begin position="226"/>
        <end position="238"/>
    </location>
</feature>
<feature type="region of interest" description="Disordered" evidence="1">
    <location>
        <begin position="224"/>
        <end position="249"/>
    </location>
</feature>
<feature type="region of interest" description="Disordered" evidence="1">
    <location>
        <begin position="87"/>
        <end position="115"/>
    </location>
</feature>
<dbReference type="RefSeq" id="WP_219878731.1">
    <property type="nucleotide sequence ID" value="NZ_JAHYXK010000021.1"/>
</dbReference>
<proteinExistence type="predicted"/>
<keyword evidence="2" id="KW-0732">Signal</keyword>